<organism evidence="5 6">
    <name type="scientific">Carboxydocella sporoproducens DSM 16521</name>
    <dbReference type="NCBI Taxonomy" id="1121270"/>
    <lineage>
        <taxon>Bacteria</taxon>
        <taxon>Bacillati</taxon>
        <taxon>Bacillota</taxon>
        <taxon>Clostridia</taxon>
        <taxon>Eubacteriales</taxon>
        <taxon>Clostridiales Family XVI. Incertae Sedis</taxon>
        <taxon>Carboxydocella</taxon>
    </lineage>
</organism>
<evidence type="ECO:0000313" key="5">
    <source>
        <dbReference type="EMBL" id="SKA30440.1"/>
    </source>
</evidence>
<feature type="domain" description="HD Cas3-type" evidence="4">
    <location>
        <begin position="15"/>
        <end position="64"/>
    </location>
</feature>
<reference evidence="6" key="1">
    <citation type="submission" date="2017-02" db="EMBL/GenBank/DDBJ databases">
        <authorList>
            <person name="Varghese N."/>
            <person name="Submissions S."/>
        </authorList>
    </citation>
    <scope>NUCLEOTIDE SEQUENCE [LARGE SCALE GENOMIC DNA]</scope>
    <source>
        <strain evidence="6">DSM 16521</strain>
    </source>
</reference>
<dbReference type="PROSITE" id="PS51643">
    <property type="entry name" value="HD_CAS3"/>
    <property type="match status" value="1"/>
</dbReference>
<protein>
    <submittedName>
        <fullName evidence="5">CRISPR-associated endonuclease Cas3-HD</fullName>
    </submittedName>
</protein>
<dbReference type="GO" id="GO:0051607">
    <property type="term" value="P:defense response to virus"/>
    <property type="evidence" value="ECO:0007669"/>
    <property type="project" value="UniProtKB-KW"/>
</dbReference>
<dbReference type="NCBIfam" id="TIGR01596">
    <property type="entry name" value="cas3_HD"/>
    <property type="match status" value="1"/>
</dbReference>
<dbReference type="GO" id="GO:0004519">
    <property type="term" value="F:endonuclease activity"/>
    <property type="evidence" value="ECO:0007669"/>
    <property type="project" value="UniProtKB-KW"/>
</dbReference>
<sequence>MEDTKYYAHSIEGKSKSDWHLLKKHLEDTAKLAAEFASSFGMKKLGSVAGLLHDIGKYSHEFQR</sequence>
<keyword evidence="5" id="KW-0540">Nuclease</keyword>
<dbReference type="AlphaFoldDB" id="A0A1T4SQ84"/>
<keyword evidence="3" id="KW-0051">Antiviral defense</keyword>
<keyword evidence="6" id="KW-1185">Reference proteome</keyword>
<name>A0A1T4SQ84_9FIRM</name>
<gene>
    <name evidence="5" type="ORF">SAMN02745885_02806</name>
</gene>
<dbReference type="Pfam" id="PF01966">
    <property type="entry name" value="HD"/>
    <property type="match status" value="1"/>
</dbReference>
<dbReference type="InterPro" id="IPR006674">
    <property type="entry name" value="HD_domain"/>
</dbReference>
<keyword evidence="1" id="KW-0479">Metal-binding</keyword>
<dbReference type="EMBL" id="FUXM01000082">
    <property type="protein sequence ID" value="SKA30440.1"/>
    <property type="molecule type" value="Genomic_DNA"/>
</dbReference>
<dbReference type="GO" id="GO:0016787">
    <property type="term" value="F:hydrolase activity"/>
    <property type="evidence" value="ECO:0007669"/>
    <property type="project" value="UniProtKB-KW"/>
</dbReference>
<evidence type="ECO:0000256" key="2">
    <source>
        <dbReference type="ARBA" id="ARBA00022801"/>
    </source>
</evidence>
<dbReference type="OrthoDB" id="9810236at2"/>
<feature type="non-terminal residue" evidence="5">
    <location>
        <position position="64"/>
    </location>
</feature>
<evidence type="ECO:0000259" key="4">
    <source>
        <dbReference type="PROSITE" id="PS51643"/>
    </source>
</evidence>
<dbReference type="GO" id="GO:0046872">
    <property type="term" value="F:metal ion binding"/>
    <property type="evidence" value="ECO:0007669"/>
    <property type="project" value="UniProtKB-KW"/>
</dbReference>
<evidence type="ECO:0000313" key="6">
    <source>
        <dbReference type="Proteomes" id="UP000189933"/>
    </source>
</evidence>
<keyword evidence="2" id="KW-0378">Hydrolase</keyword>
<proteinExistence type="predicted"/>
<dbReference type="CDD" id="cd09641">
    <property type="entry name" value="Cas3''_I"/>
    <property type="match status" value="1"/>
</dbReference>
<dbReference type="Gene3D" id="1.10.3210.30">
    <property type="match status" value="1"/>
</dbReference>
<keyword evidence="5" id="KW-0255">Endonuclease</keyword>
<dbReference type="RefSeq" id="WP_078666717.1">
    <property type="nucleotide sequence ID" value="NZ_FUXM01000082.1"/>
</dbReference>
<dbReference type="InterPro" id="IPR006483">
    <property type="entry name" value="CRISPR-assoc_Cas3_HD"/>
</dbReference>
<accession>A0A1T4SQ84</accession>
<dbReference type="Proteomes" id="UP000189933">
    <property type="component" value="Unassembled WGS sequence"/>
</dbReference>
<dbReference type="SUPFAM" id="SSF109604">
    <property type="entry name" value="HD-domain/PDEase-like"/>
    <property type="match status" value="1"/>
</dbReference>
<evidence type="ECO:0000256" key="3">
    <source>
        <dbReference type="ARBA" id="ARBA00023118"/>
    </source>
</evidence>
<evidence type="ECO:0000256" key="1">
    <source>
        <dbReference type="ARBA" id="ARBA00022723"/>
    </source>
</evidence>
<dbReference type="InterPro" id="IPR038257">
    <property type="entry name" value="CRISPR-assoc_Cas3_HD_sf"/>
</dbReference>